<dbReference type="InterPro" id="IPR059179">
    <property type="entry name" value="MLKL-like_MCAfunc"/>
</dbReference>
<keyword evidence="2" id="KW-1185">Reference proteome</keyword>
<dbReference type="InterPro" id="IPR036537">
    <property type="entry name" value="Adaptor_Cbl_N_dom_sf"/>
</dbReference>
<dbReference type="Gene3D" id="1.20.930.20">
    <property type="entry name" value="Adaptor protein Cbl, N-terminal domain"/>
    <property type="match status" value="1"/>
</dbReference>
<gene>
    <name evidence="1" type="ORF">K435DRAFT_963430</name>
</gene>
<dbReference type="OrthoDB" id="192148at2759"/>
<accession>A0A4S8MGN8</accession>
<reference evidence="1 2" key="1">
    <citation type="journal article" date="2019" name="Nat. Ecol. Evol.">
        <title>Megaphylogeny resolves global patterns of mushroom evolution.</title>
        <authorList>
            <person name="Varga T."/>
            <person name="Krizsan K."/>
            <person name="Foldi C."/>
            <person name="Dima B."/>
            <person name="Sanchez-Garcia M."/>
            <person name="Sanchez-Ramirez S."/>
            <person name="Szollosi G.J."/>
            <person name="Szarkandi J.G."/>
            <person name="Papp V."/>
            <person name="Albert L."/>
            <person name="Andreopoulos W."/>
            <person name="Angelini C."/>
            <person name="Antonin V."/>
            <person name="Barry K.W."/>
            <person name="Bougher N.L."/>
            <person name="Buchanan P."/>
            <person name="Buyck B."/>
            <person name="Bense V."/>
            <person name="Catcheside P."/>
            <person name="Chovatia M."/>
            <person name="Cooper J."/>
            <person name="Damon W."/>
            <person name="Desjardin D."/>
            <person name="Finy P."/>
            <person name="Geml J."/>
            <person name="Haridas S."/>
            <person name="Hughes K."/>
            <person name="Justo A."/>
            <person name="Karasinski D."/>
            <person name="Kautmanova I."/>
            <person name="Kiss B."/>
            <person name="Kocsube S."/>
            <person name="Kotiranta H."/>
            <person name="LaButti K.M."/>
            <person name="Lechner B.E."/>
            <person name="Liimatainen K."/>
            <person name="Lipzen A."/>
            <person name="Lukacs Z."/>
            <person name="Mihaltcheva S."/>
            <person name="Morgado L.N."/>
            <person name="Niskanen T."/>
            <person name="Noordeloos M.E."/>
            <person name="Ohm R.A."/>
            <person name="Ortiz-Santana B."/>
            <person name="Ovrebo C."/>
            <person name="Racz N."/>
            <person name="Riley R."/>
            <person name="Savchenko A."/>
            <person name="Shiryaev A."/>
            <person name="Soop K."/>
            <person name="Spirin V."/>
            <person name="Szebenyi C."/>
            <person name="Tomsovsky M."/>
            <person name="Tulloss R.E."/>
            <person name="Uehling J."/>
            <person name="Grigoriev I.V."/>
            <person name="Vagvolgyi C."/>
            <person name="Papp T."/>
            <person name="Martin F.M."/>
            <person name="Miettinen O."/>
            <person name="Hibbett D.S."/>
            <person name="Nagy L.G."/>
        </authorList>
    </citation>
    <scope>NUCLEOTIDE SEQUENCE [LARGE SCALE GENOMIC DNA]</scope>
    <source>
        <strain evidence="1 2">CBS 962.96</strain>
    </source>
</reference>
<dbReference type="GO" id="GO:0007166">
    <property type="term" value="P:cell surface receptor signaling pathway"/>
    <property type="evidence" value="ECO:0007669"/>
    <property type="project" value="InterPro"/>
</dbReference>
<dbReference type="CDD" id="cd21037">
    <property type="entry name" value="MLKL_NTD"/>
    <property type="match status" value="1"/>
</dbReference>
<dbReference type="EMBL" id="ML179084">
    <property type="protein sequence ID" value="THV01797.1"/>
    <property type="molecule type" value="Genomic_DNA"/>
</dbReference>
<name>A0A4S8MGN8_DENBC</name>
<dbReference type="AlphaFoldDB" id="A0A4S8MGN8"/>
<organism evidence="1 2">
    <name type="scientific">Dendrothele bispora (strain CBS 962.96)</name>
    <dbReference type="NCBI Taxonomy" id="1314807"/>
    <lineage>
        <taxon>Eukaryota</taxon>
        <taxon>Fungi</taxon>
        <taxon>Dikarya</taxon>
        <taxon>Basidiomycota</taxon>
        <taxon>Agaricomycotina</taxon>
        <taxon>Agaricomycetes</taxon>
        <taxon>Agaricomycetidae</taxon>
        <taxon>Agaricales</taxon>
        <taxon>Agaricales incertae sedis</taxon>
        <taxon>Dendrothele</taxon>
    </lineage>
</organism>
<proteinExistence type="predicted"/>
<evidence type="ECO:0000313" key="1">
    <source>
        <dbReference type="EMBL" id="THV01797.1"/>
    </source>
</evidence>
<evidence type="ECO:0000313" key="2">
    <source>
        <dbReference type="Proteomes" id="UP000297245"/>
    </source>
</evidence>
<dbReference type="Proteomes" id="UP000297245">
    <property type="component" value="Unassembled WGS sequence"/>
</dbReference>
<protein>
    <submittedName>
        <fullName evidence="1">Uncharacterized protein</fullName>
    </submittedName>
</protein>
<sequence>MPKRSSNTGKRFYNALDVSTALISTLHEVARFSPVPFLAETSSLALNLLNIVQNAKNNQEDFLRLAKEACELVYGIKMILGNTRNPNVDLRNYLKVLKETLSEIEGFAKRRTSRNWAARAIFTKSDAMVVQEYRQQIRHALDLFNIQTTVTNTDTINGMANDLQYLRNDSLQYQGTSSPPSPSVSFFSGSNINFRGGSFNNVQGNFHSESRIDSSQRVNSGNRYYVGTSGPPRFYP</sequence>